<proteinExistence type="predicted"/>
<evidence type="ECO:0000313" key="2">
    <source>
        <dbReference type="EMBL" id="KAF0044053.1"/>
    </source>
</evidence>
<reference evidence="2 3" key="1">
    <citation type="submission" date="2019-06" db="EMBL/GenBank/DDBJ databases">
        <title>Draft genomes of female and male turbot (Scophthalmus maximus).</title>
        <authorList>
            <person name="Xu H."/>
            <person name="Xu X.-W."/>
            <person name="Shao C."/>
            <person name="Chen S."/>
        </authorList>
    </citation>
    <scope>NUCLEOTIDE SEQUENCE [LARGE SCALE GENOMIC DNA]</scope>
    <source>
        <strain evidence="2">Ysfricsl-2016a</strain>
        <tissue evidence="2">Blood</tissue>
    </source>
</reference>
<comment type="caution">
    <text evidence="2">The sequence shown here is derived from an EMBL/GenBank/DDBJ whole genome shotgun (WGS) entry which is preliminary data.</text>
</comment>
<gene>
    <name evidence="2" type="ORF">F2P81_003211</name>
</gene>
<evidence type="ECO:0000256" key="1">
    <source>
        <dbReference type="SAM" id="MobiDB-lite"/>
    </source>
</evidence>
<name>A0A6A4TDK4_SCOMX</name>
<sequence length="93" mass="10069">MTVKCAFDLYLYRSVDELTRIHSEPRQIHDNRPQGRARALSPPGATDTDVVGPGAAAAALSCRYKKPSDRPSTVTQSTDDVAMASTRQPPSLV</sequence>
<evidence type="ECO:0000313" key="3">
    <source>
        <dbReference type="Proteomes" id="UP000438429"/>
    </source>
</evidence>
<feature type="region of interest" description="Disordered" evidence="1">
    <location>
        <begin position="23"/>
        <end position="93"/>
    </location>
</feature>
<protein>
    <submittedName>
        <fullName evidence="2">Uncharacterized protein</fullName>
    </submittedName>
</protein>
<dbReference type="AlphaFoldDB" id="A0A6A4TDK4"/>
<dbReference type="Proteomes" id="UP000438429">
    <property type="component" value="Unassembled WGS sequence"/>
</dbReference>
<organism evidence="2 3">
    <name type="scientific">Scophthalmus maximus</name>
    <name type="common">Turbot</name>
    <name type="synonym">Psetta maxima</name>
    <dbReference type="NCBI Taxonomy" id="52904"/>
    <lineage>
        <taxon>Eukaryota</taxon>
        <taxon>Metazoa</taxon>
        <taxon>Chordata</taxon>
        <taxon>Craniata</taxon>
        <taxon>Vertebrata</taxon>
        <taxon>Euteleostomi</taxon>
        <taxon>Actinopterygii</taxon>
        <taxon>Neopterygii</taxon>
        <taxon>Teleostei</taxon>
        <taxon>Neoteleostei</taxon>
        <taxon>Acanthomorphata</taxon>
        <taxon>Carangaria</taxon>
        <taxon>Pleuronectiformes</taxon>
        <taxon>Pleuronectoidei</taxon>
        <taxon>Scophthalmidae</taxon>
        <taxon>Scophthalmus</taxon>
    </lineage>
</organism>
<dbReference type="EMBL" id="VEVO01000003">
    <property type="protein sequence ID" value="KAF0044053.1"/>
    <property type="molecule type" value="Genomic_DNA"/>
</dbReference>
<feature type="compositionally biased region" description="Basic and acidic residues" evidence="1">
    <location>
        <begin position="23"/>
        <end position="33"/>
    </location>
</feature>
<accession>A0A6A4TDK4</accession>
<feature type="compositionally biased region" description="Polar residues" evidence="1">
    <location>
        <begin position="70"/>
        <end position="93"/>
    </location>
</feature>